<feature type="transmembrane region" description="Helical" evidence="1">
    <location>
        <begin position="128"/>
        <end position="150"/>
    </location>
</feature>
<evidence type="ECO:0000256" key="1">
    <source>
        <dbReference type="SAM" id="Phobius"/>
    </source>
</evidence>
<evidence type="ECO:0008006" key="4">
    <source>
        <dbReference type="Google" id="ProtNLM"/>
    </source>
</evidence>
<evidence type="ECO:0000313" key="2">
    <source>
        <dbReference type="EMBL" id="QKS70394.1"/>
    </source>
</evidence>
<dbReference type="Proteomes" id="UP000318138">
    <property type="component" value="Chromosome"/>
</dbReference>
<gene>
    <name evidence="2" type="ORF">FLK61_26945</name>
</gene>
<keyword evidence="3" id="KW-1185">Reference proteome</keyword>
<keyword evidence="1" id="KW-1133">Transmembrane helix</keyword>
<organism evidence="2 3">
    <name type="scientific">Paenalkalicoccus suaedae</name>
    <dbReference type="NCBI Taxonomy" id="2592382"/>
    <lineage>
        <taxon>Bacteria</taxon>
        <taxon>Bacillati</taxon>
        <taxon>Bacillota</taxon>
        <taxon>Bacilli</taxon>
        <taxon>Bacillales</taxon>
        <taxon>Bacillaceae</taxon>
        <taxon>Paenalkalicoccus</taxon>
    </lineage>
</organism>
<feature type="transmembrane region" description="Helical" evidence="1">
    <location>
        <begin position="157"/>
        <end position="179"/>
    </location>
</feature>
<proteinExistence type="predicted"/>
<keyword evidence="1" id="KW-0472">Membrane</keyword>
<dbReference type="AlphaFoldDB" id="A0A859FCT8"/>
<evidence type="ECO:0000313" key="3">
    <source>
        <dbReference type="Proteomes" id="UP000318138"/>
    </source>
</evidence>
<dbReference type="KEGG" id="psua:FLK61_26945"/>
<sequence length="232" mass="25418">MIDKRATKVVVADTHIWTLWFIGGFTLVVIGMEVIPAFVSRIEIPDTSALEAIYQSSKVFMLVVGIMAIYTFLNLFIEFGKTRQDYIHALTISGLLLAVTLSVGALLVSALLTPIFDQPTQAVINETAVHYLSIDAALIMVSTYVFYFALGMFITSIFYRFGWIIGILGVGVAIFITIIESYLFGTESIFSGLHSLGDGVNLYLAALLTLVASGLIFMLLKKLLARVQISVS</sequence>
<accession>A0A859FCT8</accession>
<feature type="transmembrane region" description="Helical" evidence="1">
    <location>
        <begin position="59"/>
        <end position="77"/>
    </location>
</feature>
<dbReference type="RefSeq" id="WP_176008433.1">
    <property type="nucleotide sequence ID" value="NZ_CP041372.2"/>
</dbReference>
<name>A0A859FCT8_9BACI</name>
<feature type="transmembrane region" description="Helical" evidence="1">
    <location>
        <begin position="89"/>
        <end position="116"/>
    </location>
</feature>
<dbReference type="EMBL" id="CP041372">
    <property type="protein sequence ID" value="QKS70394.1"/>
    <property type="molecule type" value="Genomic_DNA"/>
</dbReference>
<feature type="transmembrane region" description="Helical" evidence="1">
    <location>
        <begin position="199"/>
        <end position="220"/>
    </location>
</feature>
<reference evidence="3" key="1">
    <citation type="submission" date="2019-07" db="EMBL/GenBank/DDBJ databases">
        <title>Bacillus alkalisoli sp. nov. isolated from saline soil.</title>
        <authorList>
            <person name="Sun J.-Q."/>
            <person name="Xu L."/>
        </authorList>
    </citation>
    <scope>NUCLEOTIDE SEQUENCE [LARGE SCALE GENOMIC DNA]</scope>
    <source>
        <strain evidence="3">M4U3P1</strain>
    </source>
</reference>
<protein>
    <recommendedName>
        <fullName evidence="4">DUF4052 domain-containing protein</fullName>
    </recommendedName>
</protein>
<feature type="transmembrane region" description="Helical" evidence="1">
    <location>
        <begin position="16"/>
        <end position="39"/>
    </location>
</feature>
<keyword evidence="1" id="KW-0812">Transmembrane</keyword>